<reference evidence="4" key="1">
    <citation type="submission" date="2022-11" db="UniProtKB">
        <authorList>
            <consortium name="WormBaseParasite"/>
        </authorList>
    </citation>
    <scope>IDENTIFICATION</scope>
</reference>
<sequence length="253" mass="28822">MSQMTILSSSASPSTSFETRLSSVTSKMITTQSIRFENLKRELRFFIPLCYILLALVFIVVLLQLSIIAFKVFRTFYEEKNEHSNLSSVVVDKPKGPETTLNILKKIRVEKLRFDDEQKRKQAKVEEQEKKTQTSLKKTSSKIKKPGNRNSNPVTELKGNIISEDHHHHYSRAWSPEKVLTAKEQISSGADDSPKELAPPIAFTQSRMNTAERFLKVAKKGSWEANMPPSKRDATSERKAPQSKGTNSRLRKK</sequence>
<keyword evidence="2" id="KW-1133">Transmembrane helix</keyword>
<evidence type="ECO:0000313" key="3">
    <source>
        <dbReference type="Proteomes" id="UP000887574"/>
    </source>
</evidence>
<evidence type="ECO:0000256" key="1">
    <source>
        <dbReference type="SAM" id="MobiDB-lite"/>
    </source>
</evidence>
<feature type="compositionally biased region" description="Basic and acidic residues" evidence="1">
    <location>
        <begin position="118"/>
        <end position="132"/>
    </location>
</feature>
<keyword evidence="2" id="KW-0472">Membrane</keyword>
<proteinExistence type="predicted"/>
<evidence type="ECO:0000313" key="4">
    <source>
        <dbReference type="WBParaSite" id="jg2717"/>
    </source>
</evidence>
<keyword evidence="2" id="KW-0812">Transmembrane</keyword>
<organism evidence="3 4">
    <name type="scientific">Ditylenchus dipsaci</name>
    <dbReference type="NCBI Taxonomy" id="166011"/>
    <lineage>
        <taxon>Eukaryota</taxon>
        <taxon>Metazoa</taxon>
        <taxon>Ecdysozoa</taxon>
        <taxon>Nematoda</taxon>
        <taxon>Chromadorea</taxon>
        <taxon>Rhabditida</taxon>
        <taxon>Tylenchina</taxon>
        <taxon>Tylenchomorpha</taxon>
        <taxon>Sphaerularioidea</taxon>
        <taxon>Anguinidae</taxon>
        <taxon>Anguininae</taxon>
        <taxon>Ditylenchus</taxon>
    </lineage>
</organism>
<protein>
    <submittedName>
        <fullName evidence="4">Uncharacterized protein</fullName>
    </submittedName>
</protein>
<accession>A0A915E5B3</accession>
<feature type="region of interest" description="Disordered" evidence="1">
    <location>
        <begin position="118"/>
        <end position="156"/>
    </location>
</feature>
<dbReference type="AlphaFoldDB" id="A0A915E5B3"/>
<evidence type="ECO:0000256" key="2">
    <source>
        <dbReference type="SAM" id="Phobius"/>
    </source>
</evidence>
<dbReference type="Proteomes" id="UP000887574">
    <property type="component" value="Unplaced"/>
</dbReference>
<keyword evidence="3" id="KW-1185">Reference proteome</keyword>
<feature type="compositionally biased region" description="Polar residues" evidence="1">
    <location>
        <begin position="243"/>
        <end position="253"/>
    </location>
</feature>
<name>A0A915E5B3_9BILA</name>
<feature type="region of interest" description="Disordered" evidence="1">
    <location>
        <begin position="213"/>
        <end position="253"/>
    </location>
</feature>
<feature type="compositionally biased region" description="Basic and acidic residues" evidence="1">
    <location>
        <begin position="230"/>
        <end position="240"/>
    </location>
</feature>
<dbReference type="WBParaSite" id="jg2717">
    <property type="protein sequence ID" value="jg2717"/>
    <property type="gene ID" value="jg2717"/>
</dbReference>
<feature type="transmembrane region" description="Helical" evidence="2">
    <location>
        <begin position="45"/>
        <end position="70"/>
    </location>
</feature>